<dbReference type="EMBL" id="JACMSC010000017">
    <property type="protein sequence ID" value="KAG6478507.1"/>
    <property type="molecule type" value="Genomic_DNA"/>
</dbReference>
<gene>
    <name evidence="2" type="ORF">ZIOFF_061950</name>
</gene>
<evidence type="ECO:0000313" key="3">
    <source>
        <dbReference type="Proteomes" id="UP000734854"/>
    </source>
</evidence>
<dbReference type="Proteomes" id="UP000734854">
    <property type="component" value="Unassembled WGS sequence"/>
</dbReference>
<accession>A0A8J5EZQ5</accession>
<evidence type="ECO:0000256" key="1">
    <source>
        <dbReference type="SAM" id="MobiDB-lite"/>
    </source>
</evidence>
<sequence length="166" mass="18487">MENRIPTTEGVESSPLGSPASSPLNSRSSSSSSLQEYFDETSPAKPRASCLCPIASSLPLYPLPIRRVSIVPAQSHHNELWADCYSQHPPLLWIFFDSCPSTVANFISFPLVAGGLGVLVWEMNRILEFLAVDWGYEIEEKEGDVVSNCLLFCEGDLEFQQHETHW</sequence>
<organism evidence="2 3">
    <name type="scientific">Zingiber officinale</name>
    <name type="common">Ginger</name>
    <name type="synonym">Amomum zingiber</name>
    <dbReference type="NCBI Taxonomy" id="94328"/>
    <lineage>
        <taxon>Eukaryota</taxon>
        <taxon>Viridiplantae</taxon>
        <taxon>Streptophyta</taxon>
        <taxon>Embryophyta</taxon>
        <taxon>Tracheophyta</taxon>
        <taxon>Spermatophyta</taxon>
        <taxon>Magnoliopsida</taxon>
        <taxon>Liliopsida</taxon>
        <taxon>Zingiberales</taxon>
        <taxon>Zingiberaceae</taxon>
        <taxon>Zingiber</taxon>
    </lineage>
</organism>
<feature type="region of interest" description="Disordered" evidence="1">
    <location>
        <begin position="1"/>
        <end position="36"/>
    </location>
</feature>
<dbReference type="AlphaFoldDB" id="A0A8J5EZQ5"/>
<feature type="compositionally biased region" description="Low complexity" evidence="1">
    <location>
        <begin position="13"/>
        <end position="34"/>
    </location>
</feature>
<name>A0A8J5EZQ5_ZINOF</name>
<protein>
    <submittedName>
        <fullName evidence="2">Uncharacterized protein</fullName>
    </submittedName>
</protein>
<proteinExistence type="predicted"/>
<reference evidence="2 3" key="1">
    <citation type="submission" date="2020-08" db="EMBL/GenBank/DDBJ databases">
        <title>Plant Genome Project.</title>
        <authorList>
            <person name="Zhang R.-G."/>
        </authorList>
    </citation>
    <scope>NUCLEOTIDE SEQUENCE [LARGE SCALE GENOMIC DNA]</scope>
    <source>
        <tissue evidence="2">Rhizome</tissue>
    </source>
</reference>
<keyword evidence="3" id="KW-1185">Reference proteome</keyword>
<evidence type="ECO:0000313" key="2">
    <source>
        <dbReference type="EMBL" id="KAG6478507.1"/>
    </source>
</evidence>
<comment type="caution">
    <text evidence="2">The sequence shown here is derived from an EMBL/GenBank/DDBJ whole genome shotgun (WGS) entry which is preliminary data.</text>
</comment>